<dbReference type="Gene3D" id="1.10.10.10">
    <property type="entry name" value="Winged helix-like DNA-binding domain superfamily/Winged helix DNA-binding domain"/>
    <property type="match status" value="1"/>
</dbReference>
<dbReference type="Pfam" id="PF00126">
    <property type="entry name" value="HTH_1"/>
    <property type="match status" value="1"/>
</dbReference>
<proteinExistence type="inferred from homology"/>
<dbReference type="PROSITE" id="PS50931">
    <property type="entry name" value="HTH_LYSR"/>
    <property type="match status" value="1"/>
</dbReference>
<evidence type="ECO:0000313" key="6">
    <source>
        <dbReference type="EMBL" id="MDG0858504.1"/>
    </source>
</evidence>
<evidence type="ECO:0000256" key="4">
    <source>
        <dbReference type="ARBA" id="ARBA00023163"/>
    </source>
</evidence>
<dbReference type="Proteomes" id="UP001152302">
    <property type="component" value="Unassembled WGS sequence"/>
</dbReference>
<evidence type="ECO:0000256" key="2">
    <source>
        <dbReference type="ARBA" id="ARBA00023015"/>
    </source>
</evidence>
<keyword evidence="4" id="KW-0804">Transcription</keyword>
<dbReference type="PANTHER" id="PTHR30419">
    <property type="entry name" value="HTH-TYPE TRANSCRIPTIONAL REGULATOR YBHD"/>
    <property type="match status" value="1"/>
</dbReference>
<keyword evidence="3" id="KW-0238">DNA-binding</keyword>
<protein>
    <submittedName>
        <fullName evidence="6">LysR family transcriptional regulator</fullName>
    </submittedName>
</protein>
<dbReference type="InterPro" id="IPR036390">
    <property type="entry name" value="WH_DNA-bd_sf"/>
</dbReference>
<dbReference type="FunFam" id="1.10.10.10:FF:000001">
    <property type="entry name" value="LysR family transcriptional regulator"/>
    <property type="match status" value="1"/>
</dbReference>
<organism evidence="6 7">
    <name type="scientific">Staphylococcus equorum</name>
    <dbReference type="NCBI Taxonomy" id="246432"/>
    <lineage>
        <taxon>Bacteria</taxon>
        <taxon>Bacillati</taxon>
        <taxon>Bacillota</taxon>
        <taxon>Bacilli</taxon>
        <taxon>Bacillales</taxon>
        <taxon>Staphylococcaceae</taxon>
        <taxon>Staphylococcus</taxon>
    </lineage>
</organism>
<accession>A0A9X4L945</accession>
<gene>
    <name evidence="6" type="ORF">M4L21_04110</name>
</gene>
<dbReference type="Pfam" id="PF03466">
    <property type="entry name" value="LysR_substrate"/>
    <property type="match status" value="1"/>
</dbReference>
<feature type="domain" description="HTH lysR-type" evidence="5">
    <location>
        <begin position="1"/>
        <end position="59"/>
    </location>
</feature>
<comment type="similarity">
    <text evidence="1">Belongs to the LysR transcriptional regulatory family.</text>
</comment>
<dbReference type="GO" id="GO:0003677">
    <property type="term" value="F:DNA binding"/>
    <property type="evidence" value="ECO:0007669"/>
    <property type="project" value="UniProtKB-KW"/>
</dbReference>
<dbReference type="Gene3D" id="3.40.190.290">
    <property type="match status" value="1"/>
</dbReference>
<dbReference type="CDD" id="cd05466">
    <property type="entry name" value="PBP2_LTTR_substrate"/>
    <property type="match status" value="1"/>
</dbReference>
<keyword evidence="2" id="KW-0805">Transcription regulation</keyword>
<dbReference type="SUPFAM" id="SSF46785">
    <property type="entry name" value="Winged helix' DNA-binding domain"/>
    <property type="match status" value="1"/>
</dbReference>
<dbReference type="InterPro" id="IPR036388">
    <property type="entry name" value="WH-like_DNA-bd_sf"/>
</dbReference>
<evidence type="ECO:0000256" key="1">
    <source>
        <dbReference type="ARBA" id="ARBA00009437"/>
    </source>
</evidence>
<sequence>MELRHLRYFLAIADAGSITKAAESLHIAQPPLSRQLKDLENELGFNLFERNKKKKVKLTAQGEFFQEKAKHILNTVNDAVNETQEFNEQVNLKLAIGTTIYGSQTMFKQIELFKKKNDNMRFNIWESDSISLIQLLKERKIDVAYINESLFDNDIVTKTIINDYCVCILPNNIFEHIAVTEISIKELSQLPLILLTSNTFSGLYRQIINTFNEQQLNINILCECHDSSMLIQLLSRGFGGTILPASSITEEIYKEYTILPIIDNPWIFQTKLAWRKEGYTPKIANDFIEKALII</sequence>
<dbReference type="InterPro" id="IPR050950">
    <property type="entry name" value="HTH-type_LysR_regulators"/>
</dbReference>
<dbReference type="GO" id="GO:0005829">
    <property type="term" value="C:cytosol"/>
    <property type="evidence" value="ECO:0007669"/>
    <property type="project" value="TreeGrafter"/>
</dbReference>
<dbReference type="AlphaFoldDB" id="A0A9X4L945"/>
<comment type="caution">
    <text evidence="6">The sequence shown here is derived from an EMBL/GenBank/DDBJ whole genome shotgun (WGS) entry which is preliminary data.</text>
</comment>
<dbReference type="EMBL" id="JAMBPX010000002">
    <property type="protein sequence ID" value="MDG0858504.1"/>
    <property type="molecule type" value="Genomic_DNA"/>
</dbReference>
<dbReference type="RefSeq" id="WP_277580657.1">
    <property type="nucleotide sequence ID" value="NZ_JAMBPV010000002.1"/>
</dbReference>
<evidence type="ECO:0000259" key="5">
    <source>
        <dbReference type="PROSITE" id="PS50931"/>
    </source>
</evidence>
<evidence type="ECO:0000256" key="3">
    <source>
        <dbReference type="ARBA" id="ARBA00023125"/>
    </source>
</evidence>
<dbReference type="InterPro" id="IPR000847">
    <property type="entry name" value="LysR_HTH_N"/>
</dbReference>
<dbReference type="SUPFAM" id="SSF53850">
    <property type="entry name" value="Periplasmic binding protein-like II"/>
    <property type="match status" value="1"/>
</dbReference>
<reference evidence="6" key="1">
    <citation type="submission" date="2022-05" db="EMBL/GenBank/DDBJ databases">
        <title>Comparative genomics of Staphylococcus equorum isolates.</title>
        <authorList>
            <person name="Luelf R.H."/>
        </authorList>
    </citation>
    <scope>NUCLEOTIDE SEQUENCE</scope>
    <source>
        <strain evidence="6">TMW 2.2343</strain>
    </source>
</reference>
<dbReference type="GO" id="GO:0003700">
    <property type="term" value="F:DNA-binding transcription factor activity"/>
    <property type="evidence" value="ECO:0007669"/>
    <property type="project" value="InterPro"/>
</dbReference>
<dbReference type="PRINTS" id="PR00039">
    <property type="entry name" value="HTHLYSR"/>
</dbReference>
<dbReference type="InterPro" id="IPR005119">
    <property type="entry name" value="LysR_subst-bd"/>
</dbReference>
<evidence type="ECO:0000313" key="7">
    <source>
        <dbReference type="Proteomes" id="UP001152302"/>
    </source>
</evidence>
<dbReference type="PANTHER" id="PTHR30419:SF28">
    <property type="entry name" value="HTH-TYPE TRANSCRIPTIONAL REGULATOR BSDA"/>
    <property type="match status" value="1"/>
</dbReference>
<name>A0A9X4L945_9STAP</name>